<evidence type="ECO:0000313" key="7">
    <source>
        <dbReference type="Proteomes" id="UP000549394"/>
    </source>
</evidence>
<dbReference type="InterPro" id="IPR036034">
    <property type="entry name" value="PDZ_sf"/>
</dbReference>
<dbReference type="Pfam" id="PF00595">
    <property type="entry name" value="PDZ"/>
    <property type="match status" value="1"/>
</dbReference>
<evidence type="ECO:0000259" key="5">
    <source>
        <dbReference type="PROSITE" id="PS50238"/>
    </source>
</evidence>
<evidence type="ECO:0000256" key="2">
    <source>
        <dbReference type="SAM" id="MobiDB-lite"/>
    </source>
</evidence>
<dbReference type="SUPFAM" id="SSF48350">
    <property type="entry name" value="GTPase activation domain, GAP"/>
    <property type="match status" value="1"/>
</dbReference>
<name>A0A7I8VBA9_9ANNE</name>
<dbReference type="SMART" id="SM00324">
    <property type="entry name" value="RhoGAP"/>
    <property type="match status" value="1"/>
</dbReference>
<feature type="region of interest" description="Disordered" evidence="2">
    <location>
        <begin position="237"/>
        <end position="258"/>
    </location>
</feature>
<dbReference type="GO" id="GO:0030030">
    <property type="term" value="P:cell projection organization"/>
    <property type="evidence" value="ECO:0007669"/>
    <property type="project" value="TreeGrafter"/>
</dbReference>
<dbReference type="Gene3D" id="1.10.555.10">
    <property type="entry name" value="Rho GTPase activation protein"/>
    <property type="match status" value="1"/>
</dbReference>
<dbReference type="InterPro" id="IPR000008">
    <property type="entry name" value="C2_dom"/>
</dbReference>
<feature type="domain" description="PDZ" evidence="4">
    <location>
        <begin position="11"/>
        <end position="81"/>
    </location>
</feature>
<dbReference type="GO" id="GO:0046578">
    <property type="term" value="P:regulation of Ras protein signal transduction"/>
    <property type="evidence" value="ECO:0007669"/>
    <property type="project" value="TreeGrafter"/>
</dbReference>
<evidence type="ECO:0000259" key="4">
    <source>
        <dbReference type="PROSITE" id="PS50106"/>
    </source>
</evidence>
<dbReference type="SMART" id="SM00239">
    <property type="entry name" value="C2"/>
    <property type="match status" value="1"/>
</dbReference>
<evidence type="ECO:0000259" key="3">
    <source>
        <dbReference type="PROSITE" id="PS50004"/>
    </source>
</evidence>
<comment type="caution">
    <text evidence="6">The sequence shown here is derived from an EMBL/GenBank/DDBJ whole genome shotgun (WGS) entry which is preliminary data.</text>
</comment>
<feature type="domain" description="C2" evidence="3">
    <location>
        <begin position="322"/>
        <end position="438"/>
    </location>
</feature>
<feature type="region of interest" description="Disordered" evidence="2">
    <location>
        <begin position="147"/>
        <end position="179"/>
    </location>
</feature>
<proteinExistence type="predicted"/>
<dbReference type="PROSITE" id="PS50238">
    <property type="entry name" value="RHOGAP"/>
    <property type="match status" value="1"/>
</dbReference>
<accession>A0A7I8VBA9</accession>
<dbReference type="SMART" id="SM00228">
    <property type="entry name" value="PDZ"/>
    <property type="match status" value="1"/>
</dbReference>
<dbReference type="InterPro" id="IPR057459">
    <property type="entry name" value="SYDE1/2_C2"/>
</dbReference>
<dbReference type="GO" id="GO:0097060">
    <property type="term" value="C:synaptic membrane"/>
    <property type="evidence" value="ECO:0007669"/>
    <property type="project" value="TreeGrafter"/>
</dbReference>
<dbReference type="InterPro" id="IPR035892">
    <property type="entry name" value="C2_domain_sf"/>
</dbReference>
<dbReference type="PROSITE" id="PS50106">
    <property type="entry name" value="PDZ"/>
    <property type="match status" value="1"/>
</dbReference>
<reference evidence="6 7" key="1">
    <citation type="submission" date="2020-08" db="EMBL/GenBank/DDBJ databases">
        <authorList>
            <person name="Hejnol A."/>
        </authorList>
    </citation>
    <scope>NUCLEOTIDE SEQUENCE [LARGE SCALE GENOMIC DNA]</scope>
</reference>
<dbReference type="InterPro" id="IPR008936">
    <property type="entry name" value="Rho_GTPase_activation_prot"/>
</dbReference>
<evidence type="ECO:0000313" key="6">
    <source>
        <dbReference type="EMBL" id="CAD5113624.1"/>
    </source>
</evidence>
<dbReference type="InterPro" id="IPR001478">
    <property type="entry name" value="PDZ"/>
</dbReference>
<organism evidence="6 7">
    <name type="scientific">Dimorphilus gyrociliatus</name>
    <dbReference type="NCBI Taxonomy" id="2664684"/>
    <lineage>
        <taxon>Eukaryota</taxon>
        <taxon>Metazoa</taxon>
        <taxon>Spiralia</taxon>
        <taxon>Lophotrochozoa</taxon>
        <taxon>Annelida</taxon>
        <taxon>Polychaeta</taxon>
        <taxon>Polychaeta incertae sedis</taxon>
        <taxon>Dinophilidae</taxon>
        <taxon>Dimorphilus</taxon>
    </lineage>
</organism>
<dbReference type="SUPFAM" id="SSF50156">
    <property type="entry name" value="PDZ domain-like"/>
    <property type="match status" value="1"/>
</dbReference>
<dbReference type="Proteomes" id="UP000549394">
    <property type="component" value="Unassembled WGS sequence"/>
</dbReference>
<dbReference type="GO" id="GO:0016477">
    <property type="term" value="P:cell migration"/>
    <property type="evidence" value="ECO:0007669"/>
    <property type="project" value="TreeGrafter"/>
</dbReference>
<dbReference type="Gene3D" id="2.30.42.10">
    <property type="match status" value="1"/>
</dbReference>
<dbReference type="OrthoDB" id="120383at2759"/>
<feature type="region of interest" description="Disordered" evidence="2">
    <location>
        <begin position="279"/>
        <end position="302"/>
    </location>
</feature>
<dbReference type="InterPro" id="IPR052118">
    <property type="entry name" value="Rho-GAP_regulator"/>
</dbReference>
<dbReference type="Gene3D" id="2.60.40.150">
    <property type="entry name" value="C2 domain"/>
    <property type="match status" value="1"/>
</dbReference>
<dbReference type="SUPFAM" id="SSF49562">
    <property type="entry name" value="C2 domain (Calcium/lipid-binding domain, CaLB)"/>
    <property type="match status" value="1"/>
</dbReference>
<evidence type="ECO:0000256" key="1">
    <source>
        <dbReference type="ARBA" id="ARBA00022468"/>
    </source>
</evidence>
<dbReference type="PANTHER" id="PTHR46150">
    <property type="entry name" value="RHO GTPASE-ACTIVATING PROTEIN 100F"/>
    <property type="match status" value="1"/>
</dbReference>
<dbReference type="CDD" id="cd06718">
    <property type="entry name" value="PDZ_Par6-like"/>
    <property type="match status" value="1"/>
</dbReference>
<dbReference type="EMBL" id="CAJFCJ010000004">
    <property type="protein sequence ID" value="CAD5113624.1"/>
    <property type="molecule type" value="Genomic_DNA"/>
</dbReference>
<gene>
    <name evidence="6" type="ORF">DGYR_LOCUS2581</name>
</gene>
<dbReference type="PANTHER" id="PTHR46150:SF3">
    <property type="entry name" value="RHO GTPASE-ACTIVATING PROTEIN 100F"/>
    <property type="match status" value="1"/>
</dbReference>
<dbReference type="Pfam" id="PF25336">
    <property type="entry name" value="C2_SYDE"/>
    <property type="match status" value="1"/>
</dbReference>
<feature type="domain" description="Rho-GAP" evidence="5">
    <location>
        <begin position="472"/>
        <end position="666"/>
    </location>
</feature>
<dbReference type="AlphaFoldDB" id="A0A7I8VBA9"/>
<feature type="region of interest" description="Disordered" evidence="2">
    <location>
        <begin position="672"/>
        <end position="694"/>
    </location>
</feature>
<keyword evidence="1" id="KW-0343">GTPase activation</keyword>
<keyword evidence="7" id="KW-1185">Reference proteome</keyword>
<dbReference type="CDD" id="cd00030">
    <property type="entry name" value="C2"/>
    <property type="match status" value="1"/>
</dbReference>
<protein>
    <submittedName>
        <fullName evidence="6">DgyrCDS2787</fullName>
    </submittedName>
</protein>
<dbReference type="GO" id="GO:0005096">
    <property type="term" value="F:GTPase activator activity"/>
    <property type="evidence" value="ECO:0007669"/>
    <property type="project" value="UniProtKB-KW"/>
</dbReference>
<dbReference type="InterPro" id="IPR000198">
    <property type="entry name" value="RhoGAP_dom"/>
</dbReference>
<sequence>MASTDTSLLQTVEVLKRPGQSLGFYIREGNGSDRADGVFISRIAAASVVEQNGLLHVGDEILTVNSVTVKKMSLDDVVILMSIPKRLVLNIRRRPASKNASCPSLAAIEQQPVYVPRNTTRSTSATHLHEKNNTYMNLSPYELRDSYTSDSELGYQTPASRRRRRTNYSSDSEKNYSDGSLLYSTVRHYSKPQRNDYTSDSELVYGADTGKDGAAEEDWVRKLDHLQSELQAVLTSSSNTIPVQTTASKRSSNSNGTEEETYTSAEYWSWASLRRNSKYNSVPKRTPQRKWPSRPEGEGQCKSLQLGRKPLKIRLEEFNIIKCDEARRKSVANNSVYTGLLSTHLFSAHGLKSARTVLRDLYCVLQLDGAHVARTMIRTGAINFDWDEKFDMEADKSRNFFVHIYSWDPSTRHRLCFTASLPLHALLTGSSKDIHKVALRLEPKGTLYMQVQFTDASTLFQRTLRHTNLFGMPIESVLRREDTPIPYVVSKCIAEVEKRGLEHAGIYRLCGSAIRKSQLKAEFEKCSKTVDLSPQSVSDINVVTGILKDYLRHLPEPLFTNALCRMLLDALSVRLPSDPAGNAQLMLSILDCLPKSNQLTINLILDHLRHVTSKSDINKMTPGALASIFGPILLCPSPSTVPDAASNLRQYSQVLEYLLQIWPHEKSACVTRESSADSVRPAPTGGEAETSSAK</sequence>
<dbReference type="Pfam" id="PF00620">
    <property type="entry name" value="RhoGAP"/>
    <property type="match status" value="1"/>
</dbReference>
<dbReference type="PROSITE" id="PS50004">
    <property type="entry name" value="C2"/>
    <property type="match status" value="1"/>
</dbReference>
<dbReference type="GO" id="GO:0007165">
    <property type="term" value="P:signal transduction"/>
    <property type="evidence" value="ECO:0007669"/>
    <property type="project" value="InterPro"/>
</dbReference>